<gene>
    <name evidence="2" type="ORF">SYNPS1DRAFT_30370</name>
</gene>
<keyword evidence="1" id="KW-0472">Membrane</keyword>
<proteinExistence type="predicted"/>
<evidence type="ECO:0000313" key="3">
    <source>
        <dbReference type="Proteomes" id="UP000278143"/>
    </source>
</evidence>
<feature type="transmembrane region" description="Helical" evidence="1">
    <location>
        <begin position="6"/>
        <end position="32"/>
    </location>
</feature>
<sequence>MIITVVAVAAAFAAAAIIIAAIIAVVALVGYIHNDGRARYIDARHGLYGRVCRDLYGDGRGRGGFYTVTHPAVPCLAWPSTAAADAAGTGGRGMVLVRRWHCSPRDAWTVQV</sequence>
<accession>A0A4P9YY05</accession>
<name>A0A4P9YY05_9FUNG</name>
<evidence type="ECO:0000313" key="2">
    <source>
        <dbReference type="EMBL" id="RKP23870.1"/>
    </source>
</evidence>
<keyword evidence="3" id="KW-1185">Reference proteome</keyword>
<dbReference type="AlphaFoldDB" id="A0A4P9YY05"/>
<organism evidence="2 3">
    <name type="scientific">Syncephalis pseudoplumigaleata</name>
    <dbReference type="NCBI Taxonomy" id="1712513"/>
    <lineage>
        <taxon>Eukaryota</taxon>
        <taxon>Fungi</taxon>
        <taxon>Fungi incertae sedis</taxon>
        <taxon>Zoopagomycota</taxon>
        <taxon>Zoopagomycotina</taxon>
        <taxon>Zoopagomycetes</taxon>
        <taxon>Zoopagales</taxon>
        <taxon>Piptocephalidaceae</taxon>
        <taxon>Syncephalis</taxon>
    </lineage>
</organism>
<keyword evidence="1" id="KW-0812">Transmembrane</keyword>
<protein>
    <submittedName>
        <fullName evidence="2">Uncharacterized protein</fullName>
    </submittedName>
</protein>
<reference evidence="3" key="1">
    <citation type="journal article" date="2018" name="Nat. Microbiol.">
        <title>Leveraging single-cell genomics to expand the fungal tree of life.</title>
        <authorList>
            <person name="Ahrendt S.R."/>
            <person name="Quandt C.A."/>
            <person name="Ciobanu D."/>
            <person name="Clum A."/>
            <person name="Salamov A."/>
            <person name="Andreopoulos B."/>
            <person name="Cheng J.F."/>
            <person name="Woyke T."/>
            <person name="Pelin A."/>
            <person name="Henrissat B."/>
            <person name="Reynolds N.K."/>
            <person name="Benny G.L."/>
            <person name="Smith M.E."/>
            <person name="James T.Y."/>
            <person name="Grigoriev I.V."/>
        </authorList>
    </citation>
    <scope>NUCLEOTIDE SEQUENCE [LARGE SCALE GENOMIC DNA]</scope>
    <source>
        <strain evidence="3">Benny S71-1</strain>
    </source>
</reference>
<keyword evidence="1" id="KW-1133">Transmembrane helix</keyword>
<dbReference type="Proteomes" id="UP000278143">
    <property type="component" value="Unassembled WGS sequence"/>
</dbReference>
<dbReference type="EMBL" id="KZ990621">
    <property type="protein sequence ID" value="RKP23870.1"/>
    <property type="molecule type" value="Genomic_DNA"/>
</dbReference>
<evidence type="ECO:0000256" key="1">
    <source>
        <dbReference type="SAM" id="Phobius"/>
    </source>
</evidence>